<dbReference type="Proteomes" id="UP000597444">
    <property type="component" value="Unassembled WGS sequence"/>
</dbReference>
<reference evidence="1" key="1">
    <citation type="submission" date="2020-10" db="EMBL/GenBank/DDBJ databases">
        <title>Taxonomic study of unclassified bacteria belonging to the class Ktedonobacteria.</title>
        <authorList>
            <person name="Yabe S."/>
            <person name="Wang C.M."/>
            <person name="Zheng Y."/>
            <person name="Sakai Y."/>
            <person name="Cavaletti L."/>
            <person name="Monciardini P."/>
            <person name="Donadio S."/>
        </authorList>
    </citation>
    <scope>NUCLEOTIDE SEQUENCE</scope>
    <source>
        <strain evidence="1">ID150040</strain>
    </source>
</reference>
<name>A0A8J3IIS8_9CHLR</name>
<dbReference type="EMBL" id="BNJK01000001">
    <property type="protein sequence ID" value="GHO90426.1"/>
    <property type="molecule type" value="Genomic_DNA"/>
</dbReference>
<proteinExistence type="predicted"/>
<protein>
    <submittedName>
        <fullName evidence="1">Uncharacterized protein</fullName>
    </submittedName>
</protein>
<evidence type="ECO:0000313" key="1">
    <source>
        <dbReference type="EMBL" id="GHO90426.1"/>
    </source>
</evidence>
<dbReference type="AlphaFoldDB" id="A0A8J3IIS8"/>
<accession>A0A8J3IIS8</accession>
<organism evidence="1 2">
    <name type="scientific">Reticulibacter mediterranei</name>
    <dbReference type="NCBI Taxonomy" id="2778369"/>
    <lineage>
        <taxon>Bacteria</taxon>
        <taxon>Bacillati</taxon>
        <taxon>Chloroflexota</taxon>
        <taxon>Ktedonobacteria</taxon>
        <taxon>Ktedonobacterales</taxon>
        <taxon>Reticulibacteraceae</taxon>
        <taxon>Reticulibacter</taxon>
    </lineage>
</organism>
<gene>
    <name evidence="1" type="ORF">KSF_004740</name>
</gene>
<comment type="caution">
    <text evidence="1">The sequence shown here is derived from an EMBL/GenBank/DDBJ whole genome shotgun (WGS) entry which is preliminary data.</text>
</comment>
<sequence length="76" mass="8428">MKSCGTTSSLPQSGKLAITHDTHHLHVEEDPSVVTICHSLRNHCQFAVCASLFGCVGVRMLPHFSDKYAFDEERNV</sequence>
<evidence type="ECO:0000313" key="2">
    <source>
        <dbReference type="Proteomes" id="UP000597444"/>
    </source>
</evidence>
<keyword evidence="2" id="KW-1185">Reference proteome</keyword>